<dbReference type="Gene3D" id="3.40.50.880">
    <property type="match status" value="1"/>
</dbReference>
<dbReference type="InterPro" id="IPR029062">
    <property type="entry name" value="Class_I_gatase-like"/>
</dbReference>
<keyword evidence="6" id="KW-1185">Reference proteome</keyword>
<name>W6K0A4_9MICO</name>
<dbReference type="GO" id="GO:0019243">
    <property type="term" value="P:methylglyoxal catabolic process to D-lactate via S-lactoyl-glutathione"/>
    <property type="evidence" value="ECO:0007669"/>
    <property type="project" value="TreeGrafter"/>
</dbReference>
<gene>
    <name evidence="5" type="ORF">BN11_1080029</name>
</gene>
<dbReference type="STRING" id="1193182.BN11_1080029"/>
<evidence type="ECO:0000313" key="6">
    <source>
        <dbReference type="Proteomes" id="UP000035763"/>
    </source>
</evidence>
<dbReference type="OrthoDB" id="9792284at2"/>
<evidence type="ECO:0000256" key="2">
    <source>
        <dbReference type="ARBA" id="ARBA00023239"/>
    </source>
</evidence>
<dbReference type="PANTHER" id="PTHR48094">
    <property type="entry name" value="PROTEIN/NUCLEIC ACID DEGLYCASE DJ-1-RELATED"/>
    <property type="match status" value="1"/>
</dbReference>
<protein>
    <submittedName>
        <fullName evidence="5">ThiJ/PfpI</fullName>
    </submittedName>
</protein>
<accession>W6K0A4</accession>
<comment type="similarity">
    <text evidence="3">Belongs to the peptidase C56 family. HSP31-like subfamily.</text>
</comment>
<keyword evidence="2" id="KW-0456">Lyase</keyword>
<evidence type="ECO:0000256" key="1">
    <source>
        <dbReference type="ARBA" id="ARBA00023016"/>
    </source>
</evidence>
<dbReference type="SUPFAM" id="SSF52317">
    <property type="entry name" value="Class I glutamine amidotransferase-like"/>
    <property type="match status" value="1"/>
</dbReference>
<dbReference type="CDD" id="cd03141">
    <property type="entry name" value="GATase1_Hsp31_like"/>
    <property type="match status" value="1"/>
</dbReference>
<reference evidence="5 6" key="1">
    <citation type="journal article" date="2013" name="ISME J.">
        <title>A metabolic model for members of the genus Tetrasphaera involved in enhanced biological phosphorus removal.</title>
        <authorList>
            <person name="Kristiansen R."/>
            <person name="Nguyen H.T.T."/>
            <person name="Saunders A.M."/>
            <person name="Nielsen J.L."/>
            <person name="Wimmer R."/>
            <person name="Le V.Q."/>
            <person name="McIlroy S.J."/>
            <person name="Petrovski S."/>
            <person name="Seviour R.J."/>
            <person name="Calteau A."/>
            <person name="Nielsen K.L."/>
            <person name="Nielsen P.H."/>
        </authorList>
    </citation>
    <scope>NUCLEOTIDE SEQUENCE [LARGE SCALE GENOMIC DNA]</scope>
    <source>
        <strain evidence="5 6">Ben110</strain>
    </source>
</reference>
<proteinExistence type="inferred from homology"/>
<dbReference type="AlphaFoldDB" id="W6K0A4"/>
<dbReference type="InterPro" id="IPR002818">
    <property type="entry name" value="DJ-1/PfpI"/>
</dbReference>
<dbReference type="GO" id="GO:0019172">
    <property type="term" value="F:glyoxalase III activity"/>
    <property type="evidence" value="ECO:0007669"/>
    <property type="project" value="TreeGrafter"/>
</dbReference>
<keyword evidence="1" id="KW-0346">Stress response</keyword>
<dbReference type="InterPro" id="IPR050325">
    <property type="entry name" value="Prot/Nucl_acid_deglycase"/>
</dbReference>
<evidence type="ECO:0000256" key="3">
    <source>
        <dbReference type="ARBA" id="ARBA00038493"/>
    </source>
</evidence>
<dbReference type="Proteomes" id="UP000035763">
    <property type="component" value="Unassembled WGS sequence"/>
</dbReference>
<comment type="caution">
    <text evidence="5">The sequence shown here is derived from an EMBL/GenBank/DDBJ whole genome shotgun (WGS) entry which is preliminary data.</text>
</comment>
<organism evidence="5 6">
    <name type="scientific">Nostocoides australiense Ben110</name>
    <dbReference type="NCBI Taxonomy" id="1193182"/>
    <lineage>
        <taxon>Bacteria</taxon>
        <taxon>Bacillati</taxon>
        <taxon>Actinomycetota</taxon>
        <taxon>Actinomycetes</taxon>
        <taxon>Micrococcales</taxon>
        <taxon>Intrasporangiaceae</taxon>
        <taxon>Nostocoides</taxon>
    </lineage>
</organism>
<dbReference type="PANTHER" id="PTHR48094:SF11">
    <property type="entry name" value="GLUTATHIONE-INDEPENDENT GLYOXALASE HSP31-RELATED"/>
    <property type="match status" value="1"/>
</dbReference>
<evidence type="ECO:0000259" key="4">
    <source>
        <dbReference type="Pfam" id="PF01965"/>
    </source>
</evidence>
<dbReference type="EMBL" id="CAJA01000011">
    <property type="protein sequence ID" value="CCH71754.1"/>
    <property type="molecule type" value="Genomic_DNA"/>
</dbReference>
<sequence length="239" mass="25937">MAKRSPEPAKRILIVVTSTDEYRDAGYRTGLWLGELTHFYDVVTEAGHEVVIASTAGGRVPIDPESLGSLVVKMGDTDERYEDRAFMDLLSDTTRLRDVAREDFDAIYLTGGHGTMFDFPGNADLAGILRRLDGQGRIISAVCHGPAGFLGATRADGKPFLDGRKVTGFSWPEEKLAGRNKVVPFRLDERLKAEGASYTKALRPMASKVVTDGNLVTGQNPASAEGVAKQVVKLLKKAQ</sequence>
<evidence type="ECO:0000313" key="5">
    <source>
        <dbReference type="EMBL" id="CCH71754.1"/>
    </source>
</evidence>
<dbReference type="GO" id="GO:0005737">
    <property type="term" value="C:cytoplasm"/>
    <property type="evidence" value="ECO:0007669"/>
    <property type="project" value="TreeGrafter"/>
</dbReference>
<dbReference type="RefSeq" id="WP_048696599.1">
    <property type="nucleotide sequence ID" value="NZ_HG764815.1"/>
</dbReference>
<feature type="domain" description="DJ-1/PfpI" evidence="4">
    <location>
        <begin position="35"/>
        <end position="233"/>
    </location>
</feature>
<dbReference type="Pfam" id="PF01965">
    <property type="entry name" value="DJ-1_PfpI"/>
    <property type="match status" value="1"/>
</dbReference>